<dbReference type="InterPro" id="IPR036812">
    <property type="entry name" value="NAD(P)_OxRdtase_dom_sf"/>
</dbReference>
<dbReference type="CDD" id="cd19080">
    <property type="entry name" value="AKR_AKR9A_9B"/>
    <property type="match status" value="1"/>
</dbReference>
<evidence type="ECO:0000313" key="4">
    <source>
        <dbReference type="Proteomes" id="UP000295302"/>
    </source>
</evidence>
<name>A0A4R4YWB5_9ACTN</name>
<dbReference type="InterPro" id="IPR023210">
    <property type="entry name" value="NADP_OxRdtase_dom"/>
</dbReference>
<dbReference type="FunFam" id="3.20.20.100:FF:000004">
    <property type="entry name" value="Oxidoreductase, aldo/keto reductase"/>
    <property type="match status" value="1"/>
</dbReference>
<organism evidence="3 4">
    <name type="scientific">Nonomuraea terrae</name>
    <dbReference type="NCBI Taxonomy" id="2530383"/>
    <lineage>
        <taxon>Bacteria</taxon>
        <taxon>Bacillati</taxon>
        <taxon>Actinomycetota</taxon>
        <taxon>Actinomycetes</taxon>
        <taxon>Streptosporangiales</taxon>
        <taxon>Streptosporangiaceae</taxon>
        <taxon>Nonomuraea</taxon>
    </lineage>
</organism>
<reference evidence="3 4" key="1">
    <citation type="submission" date="2019-03" db="EMBL/GenBank/DDBJ databases">
        <title>Draft genome sequences of novel Actinobacteria.</title>
        <authorList>
            <person name="Sahin N."/>
            <person name="Ay H."/>
            <person name="Saygin H."/>
        </authorList>
    </citation>
    <scope>NUCLEOTIDE SEQUENCE [LARGE SCALE GENOMIC DNA]</scope>
    <source>
        <strain evidence="3 4">CH32</strain>
    </source>
</reference>
<dbReference type="PANTHER" id="PTHR43364:SF4">
    <property type="entry name" value="NAD(P)-LINKED OXIDOREDUCTASE SUPERFAMILY PROTEIN"/>
    <property type="match status" value="1"/>
</dbReference>
<proteinExistence type="predicted"/>
<evidence type="ECO:0000256" key="1">
    <source>
        <dbReference type="ARBA" id="ARBA00023002"/>
    </source>
</evidence>
<dbReference type="InterPro" id="IPR050523">
    <property type="entry name" value="AKR_Detox_Biosynth"/>
</dbReference>
<feature type="domain" description="NADP-dependent oxidoreductase" evidence="2">
    <location>
        <begin position="18"/>
        <end position="316"/>
    </location>
</feature>
<dbReference type="PANTHER" id="PTHR43364">
    <property type="entry name" value="NADH-SPECIFIC METHYLGLYOXAL REDUCTASE-RELATED"/>
    <property type="match status" value="1"/>
</dbReference>
<dbReference type="OrthoDB" id="9768793at2"/>
<keyword evidence="4" id="KW-1185">Reference proteome</keyword>
<keyword evidence="1" id="KW-0560">Oxidoreductase</keyword>
<protein>
    <submittedName>
        <fullName evidence="3">Aldo/keto reductase</fullName>
    </submittedName>
</protein>
<dbReference type="SUPFAM" id="SSF51430">
    <property type="entry name" value="NAD(P)-linked oxidoreductase"/>
    <property type="match status" value="1"/>
</dbReference>
<dbReference type="Pfam" id="PF00248">
    <property type="entry name" value="Aldo_ket_red"/>
    <property type="match status" value="1"/>
</dbReference>
<dbReference type="Gene3D" id="3.20.20.100">
    <property type="entry name" value="NADP-dependent oxidoreductase domain"/>
    <property type="match status" value="1"/>
</dbReference>
<comment type="caution">
    <text evidence="3">The sequence shown here is derived from an EMBL/GenBank/DDBJ whole genome shotgun (WGS) entry which is preliminary data.</text>
</comment>
<dbReference type="Proteomes" id="UP000295302">
    <property type="component" value="Unassembled WGS sequence"/>
</dbReference>
<dbReference type="EMBL" id="SMKQ01000030">
    <property type="protein sequence ID" value="TDD49731.1"/>
    <property type="molecule type" value="Genomic_DNA"/>
</dbReference>
<dbReference type="AlphaFoldDB" id="A0A4R4YWB5"/>
<accession>A0A4R4YWB5</accession>
<evidence type="ECO:0000259" key="2">
    <source>
        <dbReference type="Pfam" id="PF00248"/>
    </source>
</evidence>
<gene>
    <name evidence="3" type="ORF">E1286_13290</name>
</gene>
<sequence>MSLDSYRTLGPTGLRVSPLCLGAMTFGSEVLGTDEGTSHELIARYTAAGGNFIDTANGYSQGRSEEVIGAYLAGHKDLRDRLVIATKFAANLFPGDPNGGGTGRKAILHQVEGSLRRLGTDYIDLYWQHNLDRHTPVEETMSTLDDLVRAGKIRYIGLSDTPAWAVAHAATIAGFRGWTGVAAIQVEYSLLERTVEGELFGAARAFGLGVTPWSPLANGLLSGKYTRDDPAPAGSNRAHHVASRLTERTFTVVEALQRIADGLGASIAAVALAWVRQQHPVTSTIIGVRTPAQLDANLASLDVTIPDENLAELEALTTPHLNFPADFLEQVAVDYQQRGATVNGVTSRAR</sequence>
<evidence type="ECO:0000313" key="3">
    <source>
        <dbReference type="EMBL" id="TDD49731.1"/>
    </source>
</evidence>
<dbReference type="GO" id="GO:0016491">
    <property type="term" value="F:oxidoreductase activity"/>
    <property type="evidence" value="ECO:0007669"/>
    <property type="project" value="UniProtKB-KW"/>
</dbReference>
<dbReference type="GO" id="GO:0005829">
    <property type="term" value="C:cytosol"/>
    <property type="evidence" value="ECO:0007669"/>
    <property type="project" value="TreeGrafter"/>
</dbReference>